<comment type="subcellular location">
    <subcellularLocation>
        <location evidence="1">Cytoplasm</location>
    </subcellularLocation>
</comment>
<evidence type="ECO:0000313" key="10">
    <source>
        <dbReference type="Proteomes" id="UP001642260"/>
    </source>
</evidence>
<proteinExistence type="inferred from homology"/>
<keyword evidence="5" id="KW-0143">Chaperone</keyword>
<feature type="region of interest" description="Disordered" evidence="7">
    <location>
        <begin position="1"/>
        <end position="25"/>
    </location>
</feature>
<evidence type="ECO:0000256" key="2">
    <source>
        <dbReference type="ARBA" id="ARBA00008848"/>
    </source>
</evidence>
<evidence type="ECO:0000256" key="3">
    <source>
        <dbReference type="ARBA" id="ARBA00022490"/>
    </source>
</evidence>
<dbReference type="Gene3D" id="2.160.20.70">
    <property type="match status" value="1"/>
</dbReference>
<dbReference type="InterPro" id="IPR012945">
    <property type="entry name" value="Tubulin-bd_cofactor_C_dom"/>
</dbReference>
<evidence type="ECO:0000256" key="1">
    <source>
        <dbReference type="ARBA" id="ARBA00004496"/>
    </source>
</evidence>
<gene>
    <name evidence="9" type="ORF">ERUC_LOCUS34674</name>
</gene>
<evidence type="ECO:0000256" key="7">
    <source>
        <dbReference type="SAM" id="MobiDB-lite"/>
    </source>
</evidence>
<accession>A0ABC8LF82</accession>
<dbReference type="Proteomes" id="UP001642260">
    <property type="component" value="Unassembled WGS sequence"/>
</dbReference>
<comment type="caution">
    <text evidence="9">The sequence shown here is derived from an EMBL/GenBank/DDBJ whole genome shotgun (WGS) entry which is preliminary data.</text>
</comment>
<dbReference type="Pfam" id="PF16752">
    <property type="entry name" value="TBCC_N"/>
    <property type="match status" value="1"/>
</dbReference>
<feature type="compositionally biased region" description="Basic and acidic residues" evidence="7">
    <location>
        <begin position="42"/>
        <end position="58"/>
    </location>
</feature>
<dbReference type="InterPro" id="IPR006599">
    <property type="entry name" value="CARP_motif"/>
</dbReference>
<dbReference type="SMART" id="SM00673">
    <property type="entry name" value="CARP"/>
    <property type="match status" value="2"/>
</dbReference>
<evidence type="ECO:0000256" key="6">
    <source>
        <dbReference type="ARBA" id="ARBA00026055"/>
    </source>
</evidence>
<feature type="region of interest" description="Disordered" evidence="7">
    <location>
        <begin position="42"/>
        <end position="67"/>
    </location>
</feature>
<feature type="domain" description="C-CAP/cofactor C-like" evidence="8">
    <location>
        <begin position="163"/>
        <end position="329"/>
    </location>
</feature>
<sequence length="358" mass="40072">MSSTHKLQHYHTKKNAVMEEDDDRSFATETLDEALKKKKHDDMLERFSARHTARKSDSPDSSSTFESTSSFLSRFADSKRSIESRIAELRLAADSSKIKSDLAEISSSINDLESLVAASSYFLPSYEVRSSLKSASDLKQSLESLSSELLPKKKFSFKTKSSPSTTAKIEKRDLVSPQNVTVFVRDSPGFRNKHEETLTKTFKSSSPSIGEFTLSDLDTCQVKLIGTVNALFINGLRNCKVYTGPVIGSILLDDVEDCVFVMASHQIRIHRAKKCDFYLRVRSRPIIEDSKGVRFGPFCLDYGGIEEDLKMAGLEEESESWADVDDFLWLRAVQSPNWSVLPEEERIASVSISSDGDS</sequence>
<dbReference type="InterPro" id="IPR017901">
    <property type="entry name" value="C-CAP_CF_C-like"/>
</dbReference>
<evidence type="ECO:0000313" key="9">
    <source>
        <dbReference type="EMBL" id="CAH8382191.1"/>
    </source>
</evidence>
<comment type="subunit">
    <text evidence="6">Supercomplex made of cofactors A to E. Cofactors A and D function by capturing and stabilizing tubulin in a quasi-native conformation. Cofactor E binds to the cofactor D-tubulin complex; interaction with cofactor C then causes the release of tubulin polypeptides that are committed to the native state.</text>
</comment>
<dbReference type="PANTHER" id="PTHR15139">
    <property type="entry name" value="TUBULIN FOLDING COFACTOR C"/>
    <property type="match status" value="1"/>
</dbReference>
<dbReference type="InterPro" id="IPR038397">
    <property type="entry name" value="TBCC_N_sf"/>
</dbReference>
<feature type="compositionally biased region" description="Basic residues" evidence="7">
    <location>
        <begin position="1"/>
        <end position="14"/>
    </location>
</feature>
<dbReference type="InterPro" id="IPR031925">
    <property type="entry name" value="TBCC_N"/>
</dbReference>
<dbReference type="GO" id="GO:0005737">
    <property type="term" value="C:cytoplasm"/>
    <property type="evidence" value="ECO:0007669"/>
    <property type="project" value="UniProtKB-SubCell"/>
</dbReference>
<evidence type="ECO:0000259" key="8">
    <source>
        <dbReference type="PROSITE" id="PS51329"/>
    </source>
</evidence>
<dbReference type="PROSITE" id="PS51329">
    <property type="entry name" value="C_CAP_COFACTOR_C"/>
    <property type="match status" value="1"/>
</dbReference>
<evidence type="ECO:0000256" key="4">
    <source>
        <dbReference type="ARBA" id="ARBA00022990"/>
    </source>
</evidence>
<dbReference type="PANTHER" id="PTHR15139:SF0">
    <property type="entry name" value="TUBULIN-SPECIFIC CHAPERONE C"/>
    <property type="match status" value="1"/>
</dbReference>
<dbReference type="FunFam" id="1.20.58.1250:FF:000003">
    <property type="entry name" value="Tubulin-folding cofactor C"/>
    <property type="match status" value="1"/>
</dbReference>
<dbReference type="InterPro" id="IPR027684">
    <property type="entry name" value="TBCC"/>
</dbReference>
<reference evidence="9 10" key="1">
    <citation type="submission" date="2022-03" db="EMBL/GenBank/DDBJ databases">
        <authorList>
            <person name="Macdonald S."/>
            <person name="Ahmed S."/>
            <person name="Newling K."/>
        </authorList>
    </citation>
    <scope>NUCLEOTIDE SEQUENCE [LARGE SCALE GENOMIC DNA]</scope>
</reference>
<comment type="similarity">
    <text evidence="2">Belongs to the TBCC family.</text>
</comment>
<dbReference type="InterPro" id="IPR016098">
    <property type="entry name" value="CAP/MinC_C"/>
</dbReference>
<keyword evidence="3" id="KW-0963">Cytoplasm</keyword>
<protein>
    <recommendedName>
        <fullName evidence="8">C-CAP/cofactor C-like domain-containing protein</fullName>
    </recommendedName>
</protein>
<dbReference type="AlphaFoldDB" id="A0ABC8LF82"/>
<keyword evidence="4" id="KW-0007">Acetylation</keyword>
<dbReference type="EMBL" id="CAKOAT010545154">
    <property type="protein sequence ID" value="CAH8382191.1"/>
    <property type="molecule type" value="Genomic_DNA"/>
</dbReference>
<name>A0ABC8LF82_ERUVS</name>
<dbReference type="FunFam" id="2.160.20.70:FF:000009">
    <property type="entry name" value="Tubulin-folding cofactor C"/>
    <property type="match status" value="1"/>
</dbReference>
<dbReference type="Pfam" id="PF07986">
    <property type="entry name" value="TBCC"/>
    <property type="match status" value="1"/>
</dbReference>
<dbReference type="Gene3D" id="1.20.58.1250">
    <property type="entry name" value="Tubulin Binding Cofactor C, N-terminal domain"/>
    <property type="match status" value="1"/>
</dbReference>
<keyword evidence="10" id="KW-1185">Reference proteome</keyword>
<evidence type="ECO:0000256" key="5">
    <source>
        <dbReference type="ARBA" id="ARBA00023186"/>
    </source>
</evidence>
<organism evidence="9 10">
    <name type="scientific">Eruca vesicaria subsp. sativa</name>
    <name type="common">Garden rocket</name>
    <name type="synonym">Eruca sativa</name>
    <dbReference type="NCBI Taxonomy" id="29727"/>
    <lineage>
        <taxon>Eukaryota</taxon>
        <taxon>Viridiplantae</taxon>
        <taxon>Streptophyta</taxon>
        <taxon>Embryophyta</taxon>
        <taxon>Tracheophyta</taxon>
        <taxon>Spermatophyta</taxon>
        <taxon>Magnoliopsida</taxon>
        <taxon>eudicotyledons</taxon>
        <taxon>Gunneridae</taxon>
        <taxon>Pentapetalae</taxon>
        <taxon>rosids</taxon>
        <taxon>malvids</taxon>
        <taxon>Brassicales</taxon>
        <taxon>Brassicaceae</taxon>
        <taxon>Brassiceae</taxon>
        <taxon>Eruca</taxon>
    </lineage>
</organism>